<evidence type="ECO:0000313" key="2">
    <source>
        <dbReference type="Proteomes" id="UP000244224"/>
    </source>
</evidence>
<accession>A0A2T6APS5</accession>
<reference evidence="1 2" key="1">
    <citation type="submission" date="2018-04" db="EMBL/GenBank/DDBJ databases">
        <title>Genomic Encyclopedia of Archaeal and Bacterial Type Strains, Phase II (KMG-II): from individual species to whole genera.</title>
        <authorList>
            <person name="Goeker M."/>
        </authorList>
    </citation>
    <scope>NUCLEOTIDE SEQUENCE [LARGE SCALE GENOMIC DNA]</scope>
    <source>
        <strain evidence="1 2">DSM 21823</strain>
    </source>
</reference>
<evidence type="ECO:0000313" key="1">
    <source>
        <dbReference type="EMBL" id="PTX45828.1"/>
    </source>
</evidence>
<dbReference type="Proteomes" id="UP000244224">
    <property type="component" value="Unassembled WGS sequence"/>
</dbReference>
<comment type="caution">
    <text evidence="1">The sequence shown here is derived from an EMBL/GenBank/DDBJ whole genome shotgun (WGS) entry which is preliminary data.</text>
</comment>
<sequence>MNLYALAYGKLERPDYGDLVLQTRLRKRNHTLACNPKCNQALNGPVFPITNPLSDYTSVPDLLGIRLSVSAVRINFRPNIIETDLDPAAVGVRGAKKM</sequence>
<gene>
    <name evidence="1" type="ORF">C8N34_12069</name>
</gene>
<dbReference type="EMBL" id="QBKP01000020">
    <property type="protein sequence ID" value="PTX45828.1"/>
    <property type="molecule type" value="Genomic_DNA"/>
</dbReference>
<dbReference type="AlphaFoldDB" id="A0A2T6APS5"/>
<proteinExistence type="predicted"/>
<organism evidence="1 2">
    <name type="scientific">Gemmobacter caeni</name>
    <dbReference type="NCBI Taxonomy" id="589035"/>
    <lineage>
        <taxon>Bacteria</taxon>
        <taxon>Pseudomonadati</taxon>
        <taxon>Pseudomonadota</taxon>
        <taxon>Alphaproteobacteria</taxon>
        <taxon>Rhodobacterales</taxon>
        <taxon>Paracoccaceae</taxon>
        <taxon>Gemmobacter</taxon>
    </lineage>
</organism>
<name>A0A2T6APS5_9RHOB</name>
<keyword evidence="2" id="KW-1185">Reference proteome</keyword>
<protein>
    <submittedName>
        <fullName evidence="1">Uncharacterized protein</fullName>
    </submittedName>
</protein>